<dbReference type="Gene3D" id="1.20.1250.20">
    <property type="entry name" value="MFS general substrate transporter like domains"/>
    <property type="match status" value="1"/>
</dbReference>
<dbReference type="InterPro" id="IPR036259">
    <property type="entry name" value="MFS_trans_sf"/>
</dbReference>
<feature type="transmembrane region" description="Helical" evidence="7">
    <location>
        <begin position="115"/>
        <end position="138"/>
    </location>
</feature>
<dbReference type="Proteomes" id="UP001597261">
    <property type="component" value="Unassembled WGS sequence"/>
</dbReference>
<evidence type="ECO:0000256" key="5">
    <source>
        <dbReference type="ARBA" id="ARBA00022989"/>
    </source>
</evidence>
<keyword evidence="3" id="KW-1003">Cell membrane</keyword>
<feature type="transmembrane region" description="Helical" evidence="7">
    <location>
        <begin position="266"/>
        <end position="284"/>
    </location>
</feature>
<gene>
    <name evidence="9" type="ORF">ACFSL4_16055</name>
</gene>
<evidence type="ECO:0000256" key="6">
    <source>
        <dbReference type="ARBA" id="ARBA00023136"/>
    </source>
</evidence>
<evidence type="ECO:0000313" key="10">
    <source>
        <dbReference type="Proteomes" id="UP001597261"/>
    </source>
</evidence>
<feature type="transmembrane region" description="Helical" evidence="7">
    <location>
        <begin position="177"/>
        <end position="199"/>
    </location>
</feature>
<evidence type="ECO:0000259" key="8">
    <source>
        <dbReference type="PROSITE" id="PS50850"/>
    </source>
</evidence>
<keyword evidence="5 7" id="KW-1133">Transmembrane helix</keyword>
<feature type="transmembrane region" description="Helical" evidence="7">
    <location>
        <begin position="296"/>
        <end position="329"/>
    </location>
</feature>
<dbReference type="InterPro" id="IPR050171">
    <property type="entry name" value="MFS_Transporters"/>
</dbReference>
<keyword evidence="6 7" id="KW-0472">Membrane</keyword>
<dbReference type="PANTHER" id="PTHR23517">
    <property type="entry name" value="RESISTANCE PROTEIN MDTM, PUTATIVE-RELATED-RELATED"/>
    <property type="match status" value="1"/>
</dbReference>
<accession>A0ABW4IT17</accession>
<dbReference type="PANTHER" id="PTHR23517:SF2">
    <property type="entry name" value="MULTIDRUG RESISTANCE PROTEIN MDTH"/>
    <property type="match status" value="1"/>
</dbReference>
<evidence type="ECO:0000256" key="7">
    <source>
        <dbReference type="SAM" id="Phobius"/>
    </source>
</evidence>
<evidence type="ECO:0000313" key="9">
    <source>
        <dbReference type="EMBL" id="MFD1659666.1"/>
    </source>
</evidence>
<dbReference type="SUPFAM" id="SSF103473">
    <property type="entry name" value="MFS general substrate transporter"/>
    <property type="match status" value="1"/>
</dbReference>
<organism evidence="9 10">
    <name type="scientific">Streptomyces caeni</name>
    <dbReference type="NCBI Taxonomy" id="2307231"/>
    <lineage>
        <taxon>Bacteria</taxon>
        <taxon>Bacillati</taxon>
        <taxon>Actinomycetota</taxon>
        <taxon>Actinomycetes</taxon>
        <taxon>Kitasatosporales</taxon>
        <taxon>Streptomycetaceae</taxon>
        <taxon>Streptomyces</taxon>
    </lineage>
</organism>
<evidence type="ECO:0000256" key="1">
    <source>
        <dbReference type="ARBA" id="ARBA00004651"/>
    </source>
</evidence>
<dbReference type="PROSITE" id="PS50850">
    <property type="entry name" value="MFS"/>
    <property type="match status" value="1"/>
</dbReference>
<sequence>MSAETADRARAGELRFRDALRGLPRGVWIVSLGNLILQAGSFLPVFIVLYVTQRGHSAGAAGLVLGASGLGRVLGNVIGGYLTDTIGRRWAILLSVMVTSGLTASVPFLGPLPAIIAVVGLIGLVSQIYRPAMAAVLIDSVTSAQQRLAAFGVLRFAQNIGSTLGGVLGGVLASISYAGLFLVEAATLLLFGVIVAVLLRDAPQPRSDFGTAETRADPAVGYRQVLTDRTLVRFLLMTVFSMFAYIQTAVGLPLHVDDVGLSARDFGLLMGLNGLLVVLLELPITSVISRYRPEYVLAVANLLTCGGLALSGFTAGMSLLAATVVIWTFGEMAYSSIVQAHLANLTPPGMVGRYQGLYGAAYALGTGAGPVIGAAVYAIAPCVLWTLVGVLGLVCAQLSLRLRGPDAVADEPVSRPGDAPPGRTT</sequence>
<keyword evidence="2" id="KW-0813">Transport</keyword>
<evidence type="ECO:0000256" key="3">
    <source>
        <dbReference type="ARBA" id="ARBA00022475"/>
    </source>
</evidence>
<feature type="transmembrane region" description="Helical" evidence="7">
    <location>
        <begin position="90"/>
        <end position="109"/>
    </location>
</feature>
<reference evidence="10" key="1">
    <citation type="journal article" date="2019" name="Int. J. Syst. Evol. Microbiol.">
        <title>The Global Catalogue of Microorganisms (GCM) 10K type strain sequencing project: providing services to taxonomists for standard genome sequencing and annotation.</title>
        <authorList>
            <consortium name="The Broad Institute Genomics Platform"/>
            <consortium name="The Broad Institute Genome Sequencing Center for Infectious Disease"/>
            <person name="Wu L."/>
            <person name="Ma J."/>
        </authorList>
    </citation>
    <scope>NUCLEOTIDE SEQUENCE [LARGE SCALE GENOMIC DNA]</scope>
    <source>
        <strain evidence="10">CGMCC 1.12470</strain>
    </source>
</reference>
<dbReference type="EMBL" id="JBHUDX010000045">
    <property type="protein sequence ID" value="MFD1659666.1"/>
    <property type="molecule type" value="Genomic_DNA"/>
</dbReference>
<comment type="caution">
    <text evidence="9">The sequence shown here is derived from an EMBL/GenBank/DDBJ whole genome shotgun (WGS) entry which is preliminary data.</text>
</comment>
<feature type="transmembrane region" description="Helical" evidence="7">
    <location>
        <begin position="27"/>
        <end position="51"/>
    </location>
</feature>
<dbReference type="InterPro" id="IPR020846">
    <property type="entry name" value="MFS_dom"/>
</dbReference>
<keyword evidence="10" id="KW-1185">Reference proteome</keyword>
<evidence type="ECO:0000256" key="4">
    <source>
        <dbReference type="ARBA" id="ARBA00022692"/>
    </source>
</evidence>
<name>A0ABW4IT17_9ACTN</name>
<feature type="domain" description="Major facilitator superfamily (MFS) profile" evidence="8">
    <location>
        <begin position="19"/>
        <end position="407"/>
    </location>
</feature>
<proteinExistence type="predicted"/>
<feature type="transmembrane region" description="Helical" evidence="7">
    <location>
        <begin position="150"/>
        <end position="171"/>
    </location>
</feature>
<keyword evidence="4 7" id="KW-0812">Transmembrane</keyword>
<feature type="transmembrane region" description="Helical" evidence="7">
    <location>
        <begin position="374"/>
        <end position="396"/>
    </location>
</feature>
<feature type="transmembrane region" description="Helical" evidence="7">
    <location>
        <begin position="57"/>
        <end position="78"/>
    </location>
</feature>
<evidence type="ECO:0000256" key="2">
    <source>
        <dbReference type="ARBA" id="ARBA00022448"/>
    </source>
</evidence>
<feature type="transmembrane region" description="Helical" evidence="7">
    <location>
        <begin position="231"/>
        <end position="254"/>
    </location>
</feature>
<comment type="subcellular location">
    <subcellularLocation>
        <location evidence="1">Cell membrane</location>
        <topology evidence="1">Multi-pass membrane protein</topology>
    </subcellularLocation>
</comment>
<dbReference type="Pfam" id="PF07690">
    <property type="entry name" value="MFS_1"/>
    <property type="match status" value="1"/>
</dbReference>
<protein>
    <submittedName>
        <fullName evidence="9">MFS transporter</fullName>
    </submittedName>
</protein>
<dbReference type="RefSeq" id="WP_381083019.1">
    <property type="nucleotide sequence ID" value="NZ_JBHUDX010000045.1"/>
</dbReference>
<dbReference type="InterPro" id="IPR011701">
    <property type="entry name" value="MFS"/>
</dbReference>